<feature type="compositionally biased region" description="Acidic residues" evidence="1">
    <location>
        <begin position="81"/>
        <end position="90"/>
    </location>
</feature>
<feature type="compositionally biased region" description="Acidic residues" evidence="1">
    <location>
        <begin position="53"/>
        <end position="65"/>
    </location>
</feature>
<keyword evidence="2" id="KW-0371">Homeobox</keyword>
<keyword evidence="3" id="KW-1185">Reference proteome</keyword>
<dbReference type="GO" id="GO:0003677">
    <property type="term" value="F:DNA binding"/>
    <property type="evidence" value="ECO:0007669"/>
    <property type="project" value="UniProtKB-KW"/>
</dbReference>
<dbReference type="Proteomes" id="UP001474421">
    <property type="component" value="Unassembled WGS sequence"/>
</dbReference>
<evidence type="ECO:0000256" key="1">
    <source>
        <dbReference type="SAM" id="MobiDB-lite"/>
    </source>
</evidence>
<name>A0AAW1B067_CROAD</name>
<sequence length="122" mass="14114">MNHRYSYCKREAEEHDSTEPEGATQEHLGNEHTRAAVSPSQLDTDERESITREEEDSEKEEEDENKDMQGSEKECGKLQQEEEEEEEITEDSMKHKEAIDEGNSIKPEVILKEELMSEASNK</sequence>
<proteinExistence type="predicted"/>
<dbReference type="EMBL" id="JAOTOJ010000009">
    <property type="protein sequence ID" value="KAK9395645.1"/>
    <property type="molecule type" value="Genomic_DNA"/>
</dbReference>
<accession>A0AAW1B067</accession>
<feature type="compositionally biased region" description="Basic and acidic residues" evidence="1">
    <location>
        <begin position="66"/>
        <end position="80"/>
    </location>
</feature>
<feature type="compositionally biased region" description="Basic and acidic residues" evidence="1">
    <location>
        <begin position="8"/>
        <end position="18"/>
    </location>
</feature>
<organism evidence="2 3">
    <name type="scientific">Crotalus adamanteus</name>
    <name type="common">Eastern diamondback rattlesnake</name>
    <dbReference type="NCBI Taxonomy" id="8729"/>
    <lineage>
        <taxon>Eukaryota</taxon>
        <taxon>Metazoa</taxon>
        <taxon>Chordata</taxon>
        <taxon>Craniata</taxon>
        <taxon>Vertebrata</taxon>
        <taxon>Euteleostomi</taxon>
        <taxon>Lepidosauria</taxon>
        <taxon>Squamata</taxon>
        <taxon>Bifurcata</taxon>
        <taxon>Unidentata</taxon>
        <taxon>Episquamata</taxon>
        <taxon>Toxicofera</taxon>
        <taxon>Serpentes</taxon>
        <taxon>Colubroidea</taxon>
        <taxon>Viperidae</taxon>
        <taxon>Crotalinae</taxon>
        <taxon>Crotalus</taxon>
    </lineage>
</organism>
<comment type="caution">
    <text evidence="2">The sequence shown here is derived from an EMBL/GenBank/DDBJ whole genome shotgun (WGS) entry which is preliminary data.</text>
</comment>
<feature type="compositionally biased region" description="Basic and acidic residues" evidence="1">
    <location>
        <begin position="109"/>
        <end position="122"/>
    </location>
</feature>
<evidence type="ECO:0000313" key="3">
    <source>
        <dbReference type="Proteomes" id="UP001474421"/>
    </source>
</evidence>
<evidence type="ECO:0000313" key="2">
    <source>
        <dbReference type="EMBL" id="KAK9395645.1"/>
    </source>
</evidence>
<keyword evidence="2" id="KW-0238">DNA-binding</keyword>
<feature type="region of interest" description="Disordered" evidence="1">
    <location>
        <begin position="1"/>
        <end position="122"/>
    </location>
</feature>
<gene>
    <name evidence="2" type="ORF">NXF25_019006</name>
</gene>
<reference evidence="2 3" key="1">
    <citation type="journal article" date="2024" name="Proc. Natl. Acad. Sci. U.S.A.">
        <title>The genetic regulatory architecture and epigenomic basis for age-related changes in rattlesnake venom.</title>
        <authorList>
            <person name="Hogan M.P."/>
            <person name="Holding M.L."/>
            <person name="Nystrom G.S."/>
            <person name="Colston T.J."/>
            <person name="Bartlett D.A."/>
            <person name="Mason A.J."/>
            <person name="Ellsworth S.A."/>
            <person name="Rautsaw R.M."/>
            <person name="Lawrence K.C."/>
            <person name="Strickland J.L."/>
            <person name="He B."/>
            <person name="Fraser P."/>
            <person name="Margres M.J."/>
            <person name="Gilbert D.M."/>
            <person name="Gibbs H.L."/>
            <person name="Parkinson C.L."/>
            <person name="Rokyta D.R."/>
        </authorList>
    </citation>
    <scope>NUCLEOTIDE SEQUENCE [LARGE SCALE GENOMIC DNA]</scope>
    <source>
        <strain evidence="2">DRR0105</strain>
    </source>
</reference>
<dbReference type="AlphaFoldDB" id="A0AAW1B067"/>
<protein>
    <submittedName>
        <fullName evidence="2">Zinc finger E-box-binding homeobox 1</fullName>
    </submittedName>
</protein>